<proteinExistence type="inferred from homology"/>
<dbReference type="HOGENOM" id="CLU_042408_0_0_12"/>
<dbReference type="KEGG" id="slr:L21SP2_0586"/>
<dbReference type="OrthoDB" id="7829313at2"/>
<dbReference type="AlphaFoldDB" id="V5WEH4"/>
<dbReference type="EMBL" id="CP006939">
    <property type="protein sequence ID" value="AHC14015.1"/>
    <property type="molecule type" value="Genomic_DNA"/>
</dbReference>
<sequence>MKAKRRKMSQIDSDLYCSIVGTCFTCDQVRHLLLEETDAPVKDQPDYVVHEVAVASLRRNERFRNRTAAYLDRLYSREVYAVSKLSSKADLDAYWDERFASGSISGAYWALFTHGHAGNEILTRVFGMVHMQGHESAREEQERRKEVERLHHQIHVIEEDSVRTRLELDKTTTKLRQLESALRIAKKKQNELKRQVVLHCSEIASLEKSDPVLTTRENEKLVKAVEMLNAQNQRLREEIKVLRIAQVGNNQSTFSMESERSDEWPAPNIDCPQECEFRDSCNLDAKSVLLVGGKMSMVPHCRRFIESYNGCFAYHDGGKEQSLHVLKSMVAGADIVVCALDCVSHSAVKGVKNQCRGNSKRLVLLPNSGVTSFQREMIKMNQ</sequence>
<keyword evidence="4" id="KW-1185">Reference proteome</keyword>
<name>V5WEH4_9SPIO</name>
<evidence type="ECO:0000256" key="2">
    <source>
        <dbReference type="SAM" id="Coils"/>
    </source>
</evidence>
<comment type="similarity">
    <text evidence="1">Belongs to the UPF0751 family.</text>
</comment>
<dbReference type="STRING" id="1307761.L21SP2_0586"/>
<accession>V5WEH4</accession>
<reference evidence="3 4" key="1">
    <citation type="journal article" date="2015" name="Stand. Genomic Sci.">
        <title>Complete genome sequence and description of Salinispira pacifica gen. nov., sp. nov., a novel spirochaete isolated form a hypersaline microbial mat.</title>
        <authorList>
            <person name="Ben Hania W."/>
            <person name="Joseph M."/>
            <person name="Schumann P."/>
            <person name="Bunk B."/>
            <person name="Fiebig A."/>
            <person name="Sproer C."/>
            <person name="Klenk H.P."/>
            <person name="Fardeau M.L."/>
            <person name="Spring S."/>
        </authorList>
    </citation>
    <scope>NUCLEOTIDE SEQUENCE [LARGE SCALE GENOMIC DNA]</scope>
    <source>
        <strain evidence="3 4">L21-RPul-D2</strain>
    </source>
</reference>
<dbReference type="InterPro" id="IPR016772">
    <property type="entry name" value="UCP020408"/>
</dbReference>
<evidence type="ECO:0000256" key="1">
    <source>
        <dbReference type="ARBA" id="ARBA00007189"/>
    </source>
</evidence>
<dbReference type="Pfam" id="PF10087">
    <property type="entry name" value="DUF2325"/>
    <property type="match status" value="1"/>
</dbReference>
<keyword evidence="2" id="KW-0175">Coiled coil</keyword>
<organism evidence="3 4">
    <name type="scientific">Salinispira pacifica</name>
    <dbReference type="NCBI Taxonomy" id="1307761"/>
    <lineage>
        <taxon>Bacteria</taxon>
        <taxon>Pseudomonadati</taxon>
        <taxon>Spirochaetota</taxon>
        <taxon>Spirochaetia</taxon>
        <taxon>Spirochaetales</taxon>
        <taxon>Spirochaetaceae</taxon>
        <taxon>Salinispira</taxon>
    </lineage>
</organism>
<dbReference type="eggNOG" id="COG3206">
    <property type="taxonomic scope" value="Bacteria"/>
</dbReference>
<evidence type="ECO:0000313" key="3">
    <source>
        <dbReference type="EMBL" id="AHC14015.1"/>
    </source>
</evidence>
<dbReference type="RefSeq" id="WP_024266947.1">
    <property type="nucleotide sequence ID" value="NC_023035.1"/>
</dbReference>
<gene>
    <name evidence="3" type="ORF">L21SP2_0586</name>
</gene>
<dbReference type="Proteomes" id="UP000018680">
    <property type="component" value="Chromosome"/>
</dbReference>
<evidence type="ECO:0000313" key="4">
    <source>
        <dbReference type="Proteomes" id="UP000018680"/>
    </source>
</evidence>
<protein>
    <submittedName>
        <fullName evidence="3">Membrane protein involved in colicin uptake</fullName>
    </submittedName>
</protein>
<feature type="coiled-coil region" evidence="2">
    <location>
        <begin position="168"/>
        <end position="245"/>
    </location>
</feature>